<protein>
    <submittedName>
        <fullName evidence="3">Uncharacterized protein</fullName>
    </submittedName>
</protein>
<dbReference type="Proteomes" id="UP000536909">
    <property type="component" value="Unassembled WGS sequence"/>
</dbReference>
<name>A0AAJ5F0T4_9DEIO</name>
<evidence type="ECO:0000313" key="2">
    <source>
        <dbReference type="EMBL" id="MBB5297197.1"/>
    </source>
</evidence>
<dbReference type="EMBL" id="VBRC01000020">
    <property type="protein sequence ID" value="TLK21806.1"/>
    <property type="molecule type" value="Genomic_DNA"/>
</dbReference>
<evidence type="ECO:0000313" key="4">
    <source>
        <dbReference type="Proteomes" id="UP000308000"/>
    </source>
</evidence>
<proteinExistence type="predicted"/>
<comment type="caution">
    <text evidence="3">The sequence shown here is derived from an EMBL/GenBank/DDBJ whole genome shotgun (WGS) entry which is preliminary data.</text>
</comment>
<feature type="region of interest" description="Disordered" evidence="1">
    <location>
        <begin position="206"/>
        <end position="241"/>
    </location>
</feature>
<feature type="compositionally biased region" description="Basic and acidic residues" evidence="1">
    <location>
        <begin position="229"/>
        <end position="241"/>
    </location>
</feature>
<organism evidence="3 4">
    <name type="scientific">Deinococcus metallilatus</name>
    <dbReference type="NCBI Taxonomy" id="1211322"/>
    <lineage>
        <taxon>Bacteria</taxon>
        <taxon>Thermotogati</taxon>
        <taxon>Deinococcota</taxon>
        <taxon>Deinococci</taxon>
        <taxon>Deinococcales</taxon>
        <taxon>Deinococcaceae</taxon>
        <taxon>Deinococcus</taxon>
    </lineage>
</organism>
<sequence length="241" mass="27325">MPKVIDDVLGGRLRSRGGKVSLSGSRSAAVARRSPLKTVVKGRYRTLSSKGPNPARGRASGVMRNIDYMTTRPDSSRQRISRDMILPDRTINLQSDPESRKAIEDELTNAKEKYIYHLILSSGDKTMSPRDVELWAKAVLQAQGLDKYYMVIHAGEQGHTSHPHAHVIVRTDARLGKEDFFNMRRAGDVEQRFDRRLFRLLEEDWKQRSTEKPASSGVGLREVDADEEERGKRRGIDIQLD</sequence>
<evidence type="ECO:0000256" key="1">
    <source>
        <dbReference type="SAM" id="MobiDB-lite"/>
    </source>
</evidence>
<accession>A0AAJ5F0T4</accession>
<gene>
    <name evidence="3" type="ORF">FCS05_18655</name>
    <name evidence="2" type="ORF">HNQ10_004068</name>
</gene>
<keyword evidence="5" id="KW-1185">Reference proteome</keyword>
<evidence type="ECO:0000313" key="5">
    <source>
        <dbReference type="Proteomes" id="UP000536909"/>
    </source>
</evidence>
<reference evidence="3 4" key="1">
    <citation type="submission" date="2019-04" db="EMBL/GenBank/DDBJ databases">
        <title>Deinococcus metalilatus MA1002 mutant No.5.</title>
        <authorList>
            <person name="Park W."/>
            <person name="Park C."/>
        </authorList>
    </citation>
    <scope>NUCLEOTIDE SEQUENCE [LARGE SCALE GENOMIC DNA]</scope>
    <source>
        <strain evidence="3 4">MA1002-m5</strain>
    </source>
</reference>
<dbReference type="RefSeq" id="WP_129117470.1">
    <property type="nucleotide sequence ID" value="NZ_BSUI01000036.1"/>
</dbReference>
<dbReference type="EMBL" id="JACHFV010000019">
    <property type="protein sequence ID" value="MBB5297197.1"/>
    <property type="molecule type" value="Genomic_DNA"/>
</dbReference>
<dbReference type="AlphaFoldDB" id="A0AAJ5F0T4"/>
<evidence type="ECO:0000313" key="3">
    <source>
        <dbReference type="EMBL" id="TLK21806.1"/>
    </source>
</evidence>
<dbReference type="Proteomes" id="UP000308000">
    <property type="component" value="Unassembled WGS sequence"/>
</dbReference>
<reference evidence="2 5" key="2">
    <citation type="submission" date="2020-08" db="EMBL/GenBank/DDBJ databases">
        <title>Genomic Encyclopedia of Type Strains, Phase IV (KMG-IV): sequencing the most valuable type-strain genomes for metagenomic binning, comparative biology and taxonomic classification.</title>
        <authorList>
            <person name="Goeker M."/>
        </authorList>
    </citation>
    <scope>NUCLEOTIDE SEQUENCE [LARGE SCALE GENOMIC DNA]</scope>
    <source>
        <strain evidence="2 5">DSM 105434</strain>
    </source>
</reference>